<dbReference type="EMBL" id="JASNGB010000127">
    <property type="protein sequence ID" value="MDL2344930.1"/>
    <property type="molecule type" value="Genomic_DNA"/>
</dbReference>
<proteinExistence type="predicted"/>
<reference evidence="3 4" key="1">
    <citation type="submission" date="2023-05" db="EMBL/GenBank/DDBJ databases">
        <authorList>
            <person name="Gao F."/>
        </authorList>
    </citation>
    <scope>NUCLEOTIDE SEQUENCE [LARGE SCALE GENOMIC DNA]</scope>
    <source>
        <strain evidence="3 4">MIMF12</strain>
    </source>
</reference>
<gene>
    <name evidence="3" type="ORF">QOL99_12320</name>
</gene>
<feature type="transmembrane region" description="Helical" evidence="1">
    <location>
        <begin position="224"/>
        <end position="243"/>
    </location>
</feature>
<feature type="domain" description="Glucodextranase-like C-terminal" evidence="2">
    <location>
        <begin position="15"/>
        <end position="131"/>
    </location>
</feature>
<comment type="caution">
    <text evidence="3">The sequence shown here is derived from an EMBL/GenBank/DDBJ whole genome shotgun (WGS) entry which is preliminary data.</text>
</comment>
<dbReference type="Proteomes" id="UP001302059">
    <property type="component" value="Unassembled WGS sequence"/>
</dbReference>
<evidence type="ECO:0000313" key="4">
    <source>
        <dbReference type="Proteomes" id="UP001302059"/>
    </source>
</evidence>
<dbReference type="InterPro" id="IPR019248">
    <property type="entry name" value="Glucodextran_C"/>
</dbReference>
<accession>A0ABT7JKB3</accession>
<evidence type="ECO:0000259" key="2">
    <source>
        <dbReference type="Pfam" id="PF09985"/>
    </source>
</evidence>
<keyword evidence="1" id="KW-0472">Membrane</keyword>
<keyword evidence="1" id="KW-1133">Transmembrane helix</keyword>
<organism evidence="3 4">
    <name type="scientific">Deinococcus rhizophilus</name>
    <dbReference type="NCBI Taxonomy" id="3049544"/>
    <lineage>
        <taxon>Bacteria</taxon>
        <taxon>Thermotogati</taxon>
        <taxon>Deinococcota</taxon>
        <taxon>Deinococci</taxon>
        <taxon>Deinococcales</taxon>
        <taxon>Deinococcaceae</taxon>
        <taxon>Deinococcus</taxon>
    </lineage>
</organism>
<dbReference type="SUPFAM" id="SSF49344">
    <property type="entry name" value="CBD9-like"/>
    <property type="match status" value="1"/>
</dbReference>
<keyword evidence="4" id="KW-1185">Reference proteome</keyword>
<sequence>MLTLLTATLLTGTLLSVSDPAGDARGDGGYVLPRRPAVSEAALDLRSFQAGPAGDGMRFTVGLERTENPWNAPSGFSANVTDIFVGGSVGGERELADLGLGTGGPGWTYHLRVTGFGSALTRVAEAGAEPTRLQDPSVRLEGTRLVIDAAVPPGRYAYWVTSSVYSPLTPAGVLRPVTTPGPAVLQAGRTGSPVPVDVLAPAGDVTPYTRGTLAPVGRARDTRALTLGALGGLGLLAVIVATLRSRRSPA</sequence>
<protein>
    <submittedName>
        <fullName evidence="3">Glucodextranase DOMON-like domain-containing protein</fullName>
    </submittedName>
</protein>
<dbReference type="RefSeq" id="WP_285524205.1">
    <property type="nucleotide sequence ID" value="NZ_JASNGB010000127.1"/>
</dbReference>
<keyword evidence="1" id="KW-0812">Transmembrane</keyword>
<evidence type="ECO:0000313" key="3">
    <source>
        <dbReference type="EMBL" id="MDL2344930.1"/>
    </source>
</evidence>
<dbReference type="Gene3D" id="2.60.40.1190">
    <property type="match status" value="1"/>
</dbReference>
<evidence type="ECO:0000256" key="1">
    <source>
        <dbReference type="SAM" id="Phobius"/>
    </source>
</evidence>
<name>A0ABT7JKB3_9DEIO</name>
<dbReference type="Pfam" id="PF09985">
    <property type="entry name" value="Glucodextran_C"/>
    <property type="match status" value="1"/>
</dbReference>